<feature type="transmembrane region" description="Helical" evidence="1">
    <location>
        <begin position="72"/>
        <end position="92"/>
    </location>
</feature>
<keyword evidence="1" id="KW-0472">Membrane</keyword>
<proteinExistence type="predicted"/>
<evidence type="ECO:0000313" key="3">
    <source>
        <dbReference type="Proteomes" id="UP001560573"/>
    </source>
</evidence>
<evidence type="ECO:0008006" key="4">
    <source>
        <dbReference type="Google" id="ProtNLM"/>
    </source>
</evidence>
<evidence type="ECO:0000256" key="1">
    <source>
        <dbReference type="SAM" id="Phobius"/>
    </source>
</evidence>
<sequence length="401" mass="46008">MKKKIKVVEPLWTGEKHSSFNAAFLGVLSHAFPASQIVFYGEKTHLSCVQKKFSGAAIDFKCIFNVRSDNKIVIPFLYIISVLQTIRFLLFTPFSQQLIFSGLSPFAYPMVLLLNFFFRRKIIFVCHGELAFIEKDTYRLLNGHYKLIAIMFKRAFPLLIKKSRIYLIVLGENIVAELKRYYNGDFTKNFLVIEHPYCLQPTESNTKSLPNNKLRLATVGLATRMKRADLIIEIHDRLKTKGILDKVQLEIIGKVADFTSELNGKKINYPDGKYFLDQGTYDKKISQQDFILFFYPDATYRLTPSGAFLDAVSHKKPVIVLKNNFFETYFNKAGQIGYMCDSIADMCECIEKEITNCSNGAKDTFGSNIDKLYQFFSIPGVAKSLRKQVELRGIIHLFENN</sequence>
<keyword evidence="1" id="KW-0812">Transmembrane</keyword>
<keyword evidence="1" id="KW-1133">Transmembrane helix</keyword>
<evidence type="ECO:0000313" key="2">
    <source>
        <dbReference type="EMBL" id="MEX6688442.1"/>
    </source>
</evidence>
<gene>
    <name evidence="2" type="ORF">QTN47_13090</name>
</gene>
<dbReference type="Proteomes" id="UP001560573">
    <property type="component" value="Unassembled WGS sequence"/>
</dbReference>
<keyword evidence="3" id="KW-1185">Reference proteome</keyword>
<accession>A0ABV3ZEX7</accession>
<reference evidence="2 3" key="1">
    <citation type="submission" date="2023-07" db="EMBL/GenBank/DDBJ databases">
        <authorList>
            <person name="Lian W.-H."/>
        </authorList>
    </citation>
    <scope>NUCLEOTIDE SEQUENCE [LARGE SCALE GENOMIC DNA]</scope>
    <source>
        <strain evidence="2 3">SYSU DXS3180</strain>
    </source>
</reference>
<organism evidence="2 3">
    <name type="scientific">Danxiaibacter flavus</name>
    <dbReference type="NCBI Taxonomy" id="3049108"/>
    <lineage>
        <taxon>Bacteria</taxon>
        <taxon>Pseudomonadati</taxon>
        <taxon>Bacteroidota</taxon>
        <taxon>Chitinophagia</taxon>
        <taxon>Chitinophagales</taxon>
        <taxon>Chitinophagaceae</taxon>
        <taxon>Danxiaibacter</taxon>
    </lineage>
</organism>
<name>A0ABV3ZEX7_9BACT</name>
<dbReference type="EMBL" id="JAULBC010000004">
    <property type="protein sequence ID" value="MEX6688442.1"/>
    <property type="molecule type" value="Genomic_DNA"/>
</dbReference>
<comment type="caution">
    <text evidence="2">The sequence shown here is derived from an EMBL/GenBank/DDBJ whole genome shotgun (WGS) entry which is preliminary data.</text>
</comment>
<dbReference type="RefSeq" id="WP_369329852.1">
    <property type="nucleotide sequence ID" value="NZ_JAULBC010000004.1"/>
</dbReference>
<dbReference type="SUPFAM" id="SSF53756">
    <property type="entry name" value="UDP-Glycosyltransferase/glycogen phosphorylase"/>
    <property type="match status" value="1"/>
</dbReference>
<protein>
    <recommendedName>
        <fullName evidence="4">Glycosyl transferase family 1 domain-containing protein</fullName>
    </recommendedName>
</protein>
<feature type="transmembrane region" description="Helical" evidence="1">
    <location>
        <begin position="98"/>
        <end position="118"/>
    </location>
</feature>